<reference evidence="2 3" key="1">
    <citation type="submission" date="2023-04" db="EMBL/GenBank/DDBJ databases">
        <authorList>
            <person name="Hsu D."/>
        </authorList>
    </citation>
    <scope>NUCLEOTIDE SEQUENCE [LARGE SCALE GENOMIC DNA]</scope>
    <source>
        <strain evidence="2 3">MK1</strain>
    </source>
</reference>
<protein>
    <submittedName>
        <fullName evidence="2">Uncharacterized protein</fullName>
    </submittedName>
</protein>
<sequence>MNETLIKELIKYKLGAAETIVDHLPKTLSAGLKELGQIVFEGINERYSDNTDKFSRKPADKLNSVPIE</sequence>
<evidence type="ECO:0000256" key="1">
    <source>
        <dbReference type="SAM" id="MobiDB-lite"/>
    </source>
</evidence>
<dbReference type="KEGG" id="dbc:MFMK1_001627"/>
<organism evidence="2 3">
    <name type="scientific">Metallumcola ferriviriculae</name>
    <dbReference type="NCBI Taxonomy" id="3039180"/>
    <lineage>
        <taxon>Bacteria</taxon>
        <taxon>Bacillati</taxon>
        <taxon>Bacillota</taxon>
        <taxon>Clostridia</taxon>
        <taxon>Neomoorellales</taxon>
        <taxon>Desulfitibacteraceae</taxon>
        <taxon>Metallumcola</taxon>
    </lineage>
</organism>
<gene>
    <name evidence="2" type="ORF">MFMK1_001627</name>
</gene>
<proteinExistence type="predicted"/>
<evidence type="ECO:0000313" key="3">
    <source>
        <dbReference type="Proteomes" id="UP001329915"/>
    </source>
</evidence>
<feature type="compositionally biased region" description="Basic and acidic residues" evidence="1">
    <location>
        <begin position="49"/>
        <end position="60"/>
    </location>
</feature>
<keyword evidence="3" id="KW-1185">Reference proteome</keyword>
<accession>A0AAU0UL33</accession>
<dbReference type="RefSeq" id="WP_366924636.1">
    <property type="nucleotide sequence ID" value="NZ_CP121694.1"/>
</dbReference>
<dbReference type="AlphaFoldDB" id="A0AAU0UL33"/>
<evidence type="ECO:0000313" key="2">
    <source>
        <dbReference type="EMBL" id="WRO21806.1"/>
    </source>
</evidence>
<feature type="region of interest" description="Disordered" evidence="1">
    <location>
        <begin position="49"/>
        <end position="68"/>
    </location>
</feature>
<name>A0AAU0UL33_9FIRM</name>
<dbReference type="EMBL" id="CP121694">
    <property type="protein sequence ID" value="WRO21806.1"/>
    <property type="molecule type" value="Genomic_DNA"/>
</dbReference>
<dbReference type="Proteomes" id="UP001329915">
    <property type="component" value="Chromosome"/>
</dbReference>